<evidence type="ECO:0000256" key="5">
    <source>
        <dbReference type="SAM" id="SignalP"/>
    </source>
</evidence>
<feature type="domain" description="SH3b" evidence="6">
    <location>
        <begin position="90"/>
        <end position="153"/>
    </location>
</feature>
<dbReference type="InterPro" id="IPR052354">
    <property type="entry name" value="Cell_Wall_Dynamics_Protein"/>
</dbReference>
<accession>B1YMG1</accession>
<keyword evidence="5" id="KW-0732">Signal</keyword>
<dbReference type="GO" id="GO:0008234">
    <property type="term" value="F:cysteine-type peptidase activity"/>
    <property type="evidence" value="ECO:0007669"/>
    <property type="project" value="UniProtKB-KW"/>
</dbReference>
<gene>
    <name evidence="8" type="ordered locus">Exig_1068</name>
</gene>
<feature type="domain" description="SH3b" evidence="6">
    <location>
        <begin position="24"/>
        <end position="85"/>
    </location>
</feature>
<evidence type="ECO:0000256" key="4">
    <source>
        <dbReference type="ARBA" id="ARBA00022807"/>
    </source>
</evidence>
<dbReference type="eggNOG" id="COG4991">
    <property type="taxonomic scope" value="Bacteria"/>
</dbReference>
<keyword evidence="9" id="KW-1185">Reference proteome</keyword>
<feature type="signal peptide" evidence="5">
    <location>
        <begin position="1"/>
        <end position="22"/>
    </location>
</feature>
<dbReference type="OrthoDB" id="9813368at2"/>
<dbReference type="Gene3D" id="2.30.30.40">
    <property type="entry name" value="SH3 Domains"/>
    <property type="match status" value="4"/>
</dbReference>
<dbReference type="GO" id="GO:0006508">
    <property type="term" value="P:proteolysis"/>
    <property type="evidence" value="ECO:0007669"/>
    <property type="project" value="UniProtKB-KW"/>
</dbReference>
<dbReference type="eggNOG" id="COG0791">
    <property type="taxonomic scope" value="Bacteria"/>
</dbReference>
<dbReference type="InterPro" id="IPR003646">
    <property type="entry name" value="SH3-like_bac-type"/>
</dbReference>
<keyword evidence="4" id="KW-0788">Thiol protease</keyword>
<comment type="similarity">
    <text evidence="1">Belongs to the peptidase C40 family.</text>
</comment>
<dbReference type="SMART" id="SM00287">
    <property type="entry name" value="SH3b"/>
    <property type="match status" value="4"/>
</dbReference>
<dbReference type="PROSITE" id="PS51935">
    <property type="entry name" value="NLPC_P60"/>
    <property type="match status" value="1"/>
</dbReference>
<proteinExistence type="inferred from homology"/>
<evidence type="ECO:0000259" key="6">
    <source>
        <dbReference type="PROSITE" id="PS51781"/>
    </source>
</evidence>
<evidence type="ECO:0000313" key="8">
    <source>
        <dbReference type="EMBL" id="ACB60548.1"/>
    </source>
</evidence>
<dbReference type="AlphaFoldDB" id="B1YMG1"/>
<keyword evidence="3" id="KW-0378">Hydrolase</keyword>
<dbReference type="RefSeq" id="WP_012369971.1">
    <property type="nucleotide sequence ID" value="NC_010556.1"/>
</dbReference>
<dbReference type="PROSITE" id="PS51781">
    <property type="entry name" value="SH3B"/>
    <property type="match status" value="3"/>
</dbReference>
<reference evidence="8 9" key="1">
    <citation type="journal article" date="2006" name="Extremophiles">
        <title>Characterization of Exiguobacterium isolates from the Siberian permafrost. Description of Exiguobacterium sibiricum sp. nov.</title>
        <authorList>
            <person name="Rodrigues D.F."/>
            <person name="Goris J."/>
            <person name="Vishnivetskaya T."/>
            <person name="Gilichinsky D."/>
            <person name="Thomashow M.F."/>
            <person name="Tiedje J.M."/>
        </authorList>
    </citation>
    <scope>NUCLEOTIDE SEQUENCE [LARGE SCALE GENOMIC DNA]</scope>
    <source>
        <strain evidence="9">DSM 17290 / CIP 109462 / JCM 13490 / 255-15</strain>
    </source>
</reference>
<evidence type="ECO:0000256" key="2">
    <source>
        <dbReference type="ARBA" id="ARBA00022670"/>
    </source>
</evidence>
<feature type="chain" id="PRO_5002770939" evidence="5">
    <location>
        <begin position="23"/>
        <end position="480"/>
    </location>
</feature>
<feature type="domain" description="NlpC/P60" evidence="7">
    <location>
        <begin position="352"/>
        <end position="480"/>
    </location>
</feature>
<dbReference type="InterPro" id="IPR038765">
    <property type="entry name" value="Papain-like_cys_pep_sf"/>
</dbReference>
<name>B1YMG1_EXIS2</name>
<dbReference type="EMBL" id="CP001022">
    <property type="protein sequence ID" value="ACB60548.1"/>
    <property type="molecule type" value="Genomic_DNA"/>
</dbReference>
<evidence type="ECO:0000313" key="9">
    <source>
        <dbReference type="Proteomes" id="UP000001681"/>
    </source>
</evidence>
<feature type="domain" description="SH3b" evidence="6">
    <location>
        <begin position="266"/>
        <end position="333"/>
    </location>
</feature>
<dbReference type="PANTHER" id="PTHR34408:SF1">
    <property type="entry name" value="GLYCOSYL HYDROLASE FAMILY 19 DOMAIN-CONTAINING PROTEIN HI_1415"/>
    <property type="match status" value="1"/>
</dbReference>
<dbReference type="SUPFAM" id="SSF54001">
    <property type="entry name" value="Cysteine proteinases"/>
    <property type="match status" value="1"/>
</dbReference>
<evidence type="ECO:0000256" key="1">
    <source>
        <dbReference type="ARBA" id="ARBA00007074"/>
    </source>
</evidence>
<protein>
    <submittedName>
        <fullName evidence="8">NLP/P60 protein</fullName>
    </submittedName>
</protein>
<dbReference type="STRING" id="262543.Exig_1068"/>
<dbReference type="InterPro" id="IPR000064">
    <property type="entry name" value="NLP_P60_dom"/>
</dbReference>
<dbReference type="Pfam" id="PF08239">
    <property type="entry name" value="SH3_3"/>
    <property type="match status" value="4"/>
</dbReference>
<dbReference type="Gene3D" id="3.90.1720.10">
    <property type="entry name" value="endopeptidase domain like (from Nostoc punctiforme)"/>
    <property type="match status" value="1"/>
</dbReference>
<reference evidence="8 9" key="2">
    <citation type="journal article" date="2008" name="BMC Genomics">
        <title>Architecture of thermal adaptation in an Exiguobacterium sibiricum strain isolated from 3 million year old permafrost: a genome and transcriptome approach.</title>
        <authorList>
            <person name="Rodrigues D.F."/>
            <person name="Ivanova N."/>
            <person name="He Z."/>
            <person name="Huebner M."/>
            <person name="Zhou J."/>
            <person name="Tiedje J.M."/>
        </authorList>
    </citation>
    <scope>NUCLEOTIDE SEQUENCE [LARGE SCALE GENOMIC DNA]</scope>
    <source>
        <strain evidence="9">DSM 17290 / CIP 109462 / JCM 13490 / 255-15</strain>
    </source>
</reference>
<keyword evidence="2" id="KW-0645">Protease</keyword>
<dbReference type="Proteomes" id="UP000001681">
    <property type="component" value="Chromosome"/>
</dbReference>
<dbReference type="eggNOG" id="COG3103">
    <property type="taxonomic scope" value="Bacteria"/>
</dbReference>
<reference evidence="9" key="3">
    <citation type="submission" date="2008-04" db="EMBL/GenBank/DDBJ databases">
        <title>Complete sequence of chromosome of Exiguobacterium sibiricum 255-15.</title>
        <authorList>
            <consortium name="US DOE Joint Genome Institute"/>
            <person name="Copeland A."/>
            <person name="Lucas S."/>
            <person name="Lapidus A."/>
            <person name="Glavina del Rio T."/>
            <person name="Dalin E."/>
            <person name="Tice H."/>
            <person name="Bruce D."/>
            <person name="Goodwin L."/>
            <person name="Pitluck S."/>
            <person name="Kiss H."/>
            <person name="Chertkov O."/>
            <person name="Monk C."/>
            <person name="Brettin T."/>
            <person name="Detter J.C."/>
            <person name="Han C."/>
            <person name="Kuske C.R."/>
            <person name="Schmutz J."/>
            <person name="Larimer F."/>
            <person name="Land M."/>
            <person name="Hauser L."/>
            <person name="Kyrpides N."/>
            <person name="Mikhailova N."/>
            <person name="Vishnivetskaya T."/>
            <person name="Rodrigues D.F."/>
            <person name="Gilichinsky D."/>
            <person name="Tiedje J."/>
            <person name="Richardson P."/>
        </authorList>
    </citation>
    <scope>NUCLEOTIDE SEQUENCE [LARGE SCALE GENOMIC DNA]</scope>
    <source>
        <strain evidence="9">DSM 17290 / CIP 109462 / JCM 13490 / 255-15</strain>
    </source>
</reference>
<dbReference type="HOGENOM" id="CLU_016043_1_2_9"/>
<dbReference type="Pfam" id="PF00877">
    <property type="entry name" value="NLPC_P60"/>
    <property type="match status" value="1"/>
</dbReference>
<evidence type="ECO:0000256" key="3">
    <source>
        <dbReference type="ARBA" id="ARBA00022801"/>
    </source>
</evidence>
<sequence length="480" mass="51349">MKKTFLTLTTLALISSATGVEAASTTLILTDNVNIRTAATTSAPVITTLKKGTTVTAVKKTGSWYEIRHQSKKAFITAAYVKTVPAKAPTTTTYITNTSSVNVREKATTTSKSLGKLAKNVSLSVKKKTGEWYEINYKNKSAYVHTTLVTAKTSTVTTGSKPPVTKPVTPPVSTAVKAVDSSKQYEVNAKEGLNARLSASTTAKIYKTLPHKTVLKVTGSLDKWYQIQLDGKDLYVASSYVLATAKDAPPPTPSTPGVSVTPVDQSKAYKVNAPTGLNVRTAPSTTSTVFTQLAHGSTVQVSGETTGTSAGWYQIKIGTTYYYVAKSYITTGSVTAPVTPPVTPPTTTIPASGIMEKAISIGQQYLGTPYVWGSSSPVNGGFDCSGFINYALNTAGYKVARTNVNGYWNNDGYLGQKLSKLHQPVRGDIIFFENTYAAGPTHIGIMLNNDQFIHANTPSLGISRLSERYWTQKLLGFKAL</sequence>
<dbReference type="PANTHER" id="PTHR34408">
    <property type="entry name" value="FAMILY PROTEIN, PUTATIVE-RELATED"/>
    <property type="match status" value="1"/>
</dbReference>
<organism evidence="8 9">
    <name type="scientific">Exiguobacterium sibiricum (strain DSM 17290 / CCUG 55495 / CIP 109462 / JCM 13490 / 255-15)</name>
    <dbReference type="NCBI Taxonomy" id="262543"/>
    <lineage>
        <taxon>Bacteria</taxon>
        <taxon>Bacillati</taxon>
        <taxon>Bacillota</taxon>
        <taxon>Bacilli</taxon>
        <taxon>Bacillales</taxon>
        <taxon>Bacillales Family XII. Incertae Sedis</taxon>
        <taxon>Exiguobacterium</taxon>
    </lineage>
</organism>
<dbReference type="KEGG" id="esi:Exig_1068"/>
<evidence type="ECO:0000259" key="7">
    <source>
        <dbReference type="PROSITE" id="PS51935"/>
    </source>
</evidence>